<comment type="caution">
    <text evidence="2">The sequence shown here is derived from an EMBL/GenBank/DDBJ whole genome shotgun (WGS) entry which is preliminary data.</text>
</comment>
<protein>
    <submittedName>
        <fullName evidence="2">Uncharacterized protein</fullName>
    </submittedName>
</protein>
<dbReference type="EMBL" id="AXNV01000064">
    <property type="protein sequence ID" value="ERT44575.1"/>
    <property type="molecule type" value="Genomic_DNA"/>
</dbReference>
<dbReference type="GO" id="GO:0003824">
    <property type="term" value="F:catalytic activity"/>
    <property type="evidence" value="ECO:0007669"/>
    <property type="project" value="UniProtKB-ARBA"/>
</dbReference>
<evidence type="ECO:0000313" key="2">
    <source>
        <dbReference type="EMBL" id="ERT44575.1"/>
    </source>
</evidence>
<proteinExistence type="predicted"/>
<dbReference type="InterPro" id="IPR025157">
    <property type="entry name" value="Hemagglutinin_rpt"/>
</dbReference>
<feature type="region of interest" description="Disordered" evidence="1">
    <location>
        <begin position="1"/>
        <end position="24"/>
    </location>
</feature>
<accession>U7TJN5</accession>
<dbReference type="AlphaFoldDB" id="U7TJN5"/>
<sequence>MDNITKKTVELNNSYSSDSKSSGVSAGVNIGYGRKVLTDNASVSVSTSKSNMNSNGTSYQNGLFVNVDEEHNNTKNMTLSGFNQEGGKVT</sequence>
<name>U7TJN5_FUSNU</name>
<organism evidence="2">
    <name type="scientific">Fusobacterium nucleatum CTI-6</name>
    <dbReference type="NCBI Taxonomy" id="1316587"/>
    <lineage>
        <taxon>Bacteria</taxon>
        <taxon>Fusobacteriati</taxon>
        <taxon>Fusobacteriota</taxon>
        <taxon>Fusobacteriia</taxon>
        <taxon>Fusobacteriales</taxon>
        <taxon>Fusobacteriaceae</taxon>
        <taxon>Fusobacterium</taxon>
    </lineage>
</organism>
<reference evidence="2" key="1">
    <citation type="submission" date="2013-10" db="EMBL/GenBank/DDBJ databases">
        <title>The Genome Sequence of Fusobacterium nucleatum CTI-6.</title>
        <authorList>
            <consortium name="The Broad Institute Genomics Platform"/>
            <person name="Earl A."/>
            <person name="Ward D."/>
            <person name="Feldgarden M."/>
            <person name="Gevers D."/>
            <person name="Kostic A."/>
            <person name="Garrett W."/>
            <person name="Young S.K."/>
            <person name="Zeng Q."/>
            <person name="Gargeya S."/>
            <person name="Fitzgerald M."/>
            <person name="Abouelleil A."/>
            <person name="Alvarado L."/>
            <person name="Berlin A.M."/>
            <person name="Chapman S.B."/>
            <person name="Gainer-Dewar J."/>
            <person name="Goldberg J."/>
            <person name="Gnerre S."/>
            <person name="Griggs A."/>
            <person name="Gujja S."/>
            <person name="Hansen M."/>
            <person name="Howarth C."/>
            <person name="Imamovic A."/>
            <person name="Ireland A."/>
            <person name="Larimer J."/>
            <person name="McCowan C."/>
            <person name="Murphy C."/>
            <person name="Pearson M."/>
            <person name="Poon T.W."/>
            <person name="Priest M."/>
            <person name="Roberts A."/>
            <person name="Saif S."/>
            <person name="Shea T."/>
            <person name="Sykes S."/>
            <person name="Wortman J."/>
            <person name="Nusbaum C."/>
            <person name="Birren B."/>
        </authorList>
    </citation>
    <scope>NUCLEOTIDE SEQUENCE [LARGE SCALE GENOMIC DNA]</scope>
    <source>
        <strain evidence="2">CTI-6</strain>
    </source>
</reference>
<evidence type="ECO:0000256" key="1">
    <source>
        <dbReference type="SAM" id="MobiDB-lite"/>
    </source>
</evidence>
<gene>
    <name evidence="2" type="ORF">HMPREF1767_02429</name>
</gene>
<feature type="compositionally biased region" description="Low complexity" evidence="1">
    <location>
        <begin position="14"/>
        <end position="24"/>
    </location>
</feature>
<dbReference type="Pfam" id="PF13332">
    <property type="entry name" value="Fil_haemagg_2"/>
    <property type="match status" value="1"/>
</dbReference>
<feature type="non-terminal residue" evidence="2">
    <location>
        <position position="90"/>
    </location>
</feature>